<keyword evidence="5 12" id="KW-0235">DNA replication</keyword>
<dbReference type="GO" id="GO:0000428">
    <property type="term" value="C:DNA-directed RNA polymerase complex"/>
    <property type="evidence" value="ECO:0007669"/>
    <property type="project" value="UniProtKB-KW"/>
</dbReference>
<accession>A0A1F5P2J7</accession>
<evidence type="ECO:0000256" key="10">
    <source>
        <dbReference type="ARBA" id="ARBA00023125"/>
    </source>
</evidence>
<evidence type="ECO:0000256" key="2">
    <source>
        <dbReference type="ARBA" id="ARBA00022515"/>
    </source>
</evidence>
<comment type="function">
    <text evidence="12 13">RNA polymerase that catalyzes the synthesis of short RNA molecules used as primers for DNA polymerase during DNA replication.</text>
</comment>
<dbReference type="InterPro" id="IPR002694">
    <property type="entry name" value="Znf_CHC2"/>
</dbReference>
<keyword evidence="4 12" id="KW-0548">Nucleotidyltransferase</keyword>
<dbReference type="Pfam" id="PF08275">
    <property type="entry name" value="DNAG_N"/>
    <property type="match status" value="1"/>
</dbReference>
<dbReference type="GO" id="GO:0003899">
    <property type="term" value="F:DNA-directed RNA polymerase activity"/>
    <property type="evidence" value="ECO:0007669"/>
    <property type="project" value="UniProtKB-UniRule"/>
</dbReference>
<comment type="subunit">
    <text evidence="12">Monomer. Interacts with DnaB.</text>
</comment>
<dbReference type="InterPro" id="IPR006295">
    <property type="entry name" value="DNA_primase_DnaG"/>
</dbReference>
<reference evidence="17 18" key="1">
    <citation type="journal article" date="2016" name="Nat. Commun.">
        <title>Thousands of microbial genomes shed light on interconnected biogeochemical processes in an aquifer system.</title>
        <authorList>
            <person name="Anantharaman K."/>
            <person name="Brown C.T."/>
            <person name="Hug L.A."/>
            <person name="Sharon I."/>
            <person name="Castelle C.J."/>
            <person name="Probst A.J."/>
            <person name="Thomas B.C."/>
            <person name="Singh A."/>
            <person name="Wilkins M.J."/>
            <person name="Karaoz U."/>
            <person name="Brodie E.L."/>
            <person name="Williams K.H."/>
            <person name="Hubbard S.S."/>
            <person name="Banfield J.F."/>
        </authorList>
    </citation>
    <scope>NUCLEOTIDE SEQUENCE [LARGE SCALE GENOMIC DNA]</scope>
</reference>
<evidence type="ECO:0000256" key="4">
    <source>
        <dbReference type="ARBA" id="ARBA00022695"/>
    </source>
</evidence>
<dbReference type="Gene3D" id="3.90.980.10">
    <property type="entry name" value="DNA primase, catalytic core, N-terminal domain"/>
    <property type="match status" value="1"/>
</dbReference>
<dbReference type="EC" id="2.7.7.101" evidence="12"/>
<keyword evidence="6 12" id="KW-0479">Metal-binding</keyword>
<dbReference type="GO" id="GO:0008270">
    <property type="term" value="F:zinc ion binding"/>
    <property type="evidence" value="ECO:0007669"/>
    <property type="project" value="UniProtKB-UniRule"/>
</dbReference>
<dbReference type="EMBL" id="MFEN01000025">
    <property type="protein sequence ID" value="OGE84139.1"/>
    <property type="molecule type" value="Genomic_DNA"/>
</dbReference>
<dbReference type="InterPro" id="IPR050219">
    <property type="entry name" value="DnaG_primase"/>
</dbReference>
<sequence>MQPSERIKEKINIVDFLRSYLEMRPAGRNFKANCPFHQEKTPSFIISPDRQIWHCFGCGLGGDVFKFLMTYENIEFYEALKILAEKAGVELKNLSSQDYRQFGVLYEINEVTKDFYYKQLVKSQNVKSYLSKRGLHEATIEDFEIGYAPNDFDATSTHLLKSGYKIDDILRAGIVFKTEQGKYGDRFRGRVMFPIHNHFGKIVGFTGRVLPEYDNPNMGKYINSPETQIFNKSKVMYGYWKTKQNIRENKTAVLVEGQMDFLMMWQSGIKNAAASSGTALTIEHLKVLKPIAETVVIAYDNDEAGKIATERALDLLGANDFKSAVVDLGSYKDPADAAADKDFLSVAVASAKPAMQYYFSRYLDGSTSDRKSAIRIILRKIARLYSQIDQSDFLRELSHSTGLSENDLRAEMEKVKADDETPRTAAPLAGQLVGASVSAKASRLELVALRVLGLLSVNDALRPLAVSHLGFMPENYRLAHIAMFGENADSQPDAETVLADPAIKQLIDFVSLGSGMVFLTTPANQEEEFKHLLRELELEHLKQKTDDLKNQIRIAESKGNEAMLTDKLREFDVVSRRMQDIRRNKSSEGKNNKFYGKKDQEN</sequence>
<dbReference type="InterPro" id="IPR013264">
    <property type="entry name" value="DNAG_N"/>
</dbReference>
<comment type="catalytic activity">
    <reaction evidence="12">
        <text>ssDNA + n NTP = ssDNA/pppN(pN)n-1 hybrid + (n-1) diphosphate.</text>
        <dbReference type="EC" id="2.7.7.101"/>
    </reaction>
</comment>
<feature type="region of interest" description="Disordered" evidence="15">
    <location>
        <begin position="582"/>
        <end position="602"/>
    </location>
</feature>
<evidence type="ECO:0000313" key="17">
    <source>
        <dbReference type="EMBL" id="OGE84139.1"/>
    </source>
</evidence>
<dbReference type="Gene3D" id="3.90.580.10">
    <property type="entry name" value="Zinc finger, CHC2-type domain"/>
    <property type="match status" value="1"/>
</dbReference>
<dbReference type="SMART" id="SM00400">
    <property type="entry name" value="ZnF_CHCC"/>
    <property type="match status" value="1"/>
</dbReference>
<evidence type="ECO:0000259" key="16">
    <source>
        <dbReference type="PROSITE" id="PS50880"/>
    </source>
</evidence>
<evidence type="ECO:0000256" key="11">
    <source>
        <dbReference type="ARBA" id="ARBA00023163"/>
    </source>
</evidence>
<evidence type="ECO:0000256" key="3">
    <source>
        <dbReference type="ARBA" id="ARBA00022679"/>
    </source>
</evidence>
<comment type="similarity">
    <text evidence="12 13">Belongs to the DnaG primase family.</text>
</comment>
<proteinExistence type="inferred from homology"/>
<gene>
    <name evidence="12" type="primary">dnaG</name>
    <name evidence="17" type="ORF">A2846_00305</name>
</gene>
<evidence type="ECO:0000256" key="13">
    <source>
        <dbReference type="PIRNR" id="PIRNR002811"/>
    </source>
</evidence>
<dbReference type="CDD" id="cd03364">
    <property type="entry name" value="TOPRIM_DnaG_primases"/>
    <property type="match status" value="1"/>
</dbReference>
<keyword evidence="7 12" id="KW-0863">Zinc-finger</keyword>
<dbReference type="InterPro" id="IPR034151">
    <property type="entry name" value="TOPRIM_DnaG_bac"/>
</dbReference>
<dbReference type="PROSITE" id="PS50880">
    <property type="entry name" value="TOPRIM"/>
    <property type="match status" value="1"/>
</dbReference>
<dbReference type="InterPro" id="IPR036977">
    <property type="entry name" value="DNA_primase_Znf_CHC2"/>
</dbReference>
<comment type="caution">
    <text evidence="17">The sequence shown here is derived from an EMBL/GenBank/DDBJ whole genome shotgun (WGS) entry which is preliminary data.</text>
</comment>
<keyword evidence="10 12" id="KW-0238">DNA-binding</keyword>
<dbReference type="Gene3D" id="3.40.1360.10">
    <property type="match status" value="1"/>
</dbReference>
<dbReference type="GO" id="GO:0006269">
    <property type="term" value="P:DNA replication, synthesis of primer"/>
    <property type="evidence" value="ECO:0007669"/>
    <property type="project" value="UniProtKB-UniRule"/>
</dbReference>
<dbReference type="Proteomes" id="UP000176339">
    <property type="component" value="Unassembled WGS sequence"/>
</dbReference>
<dbReference type="PANTHER" id="PTHR30313">
    <property type="entry name" value="DNA PRIMASE"/>
    <property type="match status" value="1"/>
</dbReference>
<comment type="domain">
    <text evidence="12">Contains an N-terminal zinc-binding domain, a central core domain that contains the primase activity, and a C-terminal DnaB-binding domain.</text>
</comment>
<dbReference type="HAMAP" id="MF_00974">
    <property type="entry name" value="DNA_primase_DnaG"/>
    <property type="match status" value="1"/>
</dbReference>
<protein>
    <recommendedName>
        <fullName evidence="12 13">DNA primase</fullName>
        <ecNumber evidence="12">2.7.7.101</ecNumber>
    </recommendedName>
</protein>
<comment type="cofactor">
    <cofactor evidence="12 13 14">
        <name>Zn(2+)</name>
        <dbReference type="ChEBI" id="CHEBI:29105"/>
    </cofactor>
    <text evidence="12 13 14">Binds 1 zinc ion per monomer.</text>
</comment>
<dbReference type="InterPro" id="IPR037068">
    <property type="entry name" value="DNA_primase_core_N_sf"/>
</dbReference>
<evidence type="ECO:0000256" key="5">
    <source>
        <dbReference type="ARBA" id="ARBA00022705"/>
    </source>
</evidence>
<dbReference type="PANTHER" id="PTHR30313:SF2">
    <property type="entry name" value="DNA PRIMASE"/>
    <property type="match status" value="1"/>
</dbReference>
<evidence type="ECO:0000256" key="1">
    <source>
        <dbReference type="ARBA" id="ARBA00022478"/>
    </source>
</evidence>
<dbReference type="SUPFAM" id="SSF57783">
    <property type="entry name" value="Zinc beta-ribbon"/>
    <property type="match status" value="1"/>
</dbReference>
<keyword evidence="2 12" id="KW-0639">Primosome</keyword>
<keyword evidence="11 12" id="KW-0804">Transcription</keyword>
<evidence type="ECO:0000256" key="9">
    <source>
        <dbReference type="ARBA" id="ARBA00022842"/>
    </source>
</evidence>
<keyword evidence="8 12" id="KW-0862">Zinc</keyword>
<evidence type="ECO:0000256" key="15">
    <source>
        <dbReference type="SAM" id="MobiDB-lite"/>
    </source>
</evidence>
<keyword evidence="1 12" id="KW-0240">DNA-directed RNA polymerase</keyword>
<dbReference type="GO" id="GO:0005737">
    <property type="term" value="C:cytoplasm"/>
    <property type="evidence" value="ECO:0007669"/>
    <property type="project" value="TreeGrafter"/>
</dbReference>
<name>A0A1F5P2J7_9BACT</name>
<dbReference type="AlphaFoldDB" id="A0A1F5P2J7"/>
<dbReference type="PIRSF" id="PIRSF002811">
    <property type="entry name" value="DnaG"/>
    <property type="match status" value="1"/>
</dbReference>
<dbReference type="Pfam" id="PF13155">
    <property type="entry name" value="Toprim_2"/>
    <property type="match status" value="1"/>
</dbReference>
<evidence type="ECO:0000256" key="14">
    <source>
        <dbReference type="PIRSR" id="PIRSR002811-1"/>
    </source>
</evidence>
<evidence type="ECO:0000256" key="8">
    <source>
        <dbReference type="ARBA" id="ARBA00022833"/>
    </source>
</evidence>
<dbReference type="GO" id="GO:1990077">
    <property type="term" value="C:primosome complex"/>
    <property type="evidence" value="ECO:0007669"/>
    <property type="project" value="UniProtKB-KW"/>
</dbReference>
<feature type="zinc finger region" description="CHC2-type" evidence="12 14">
    <location>
        <begin position="34"/>
        <end position="58"/>
    </location>
</feature>
<dbReference type="GO" id="GO:0003677">
    <property type="term" value="F:DNA binding"/>
    <property type="evidence" value="ECO:0007669"/>
    <property type="project" value="UniProtKB-KW"/>
</dbReference>
<evidence type="ECO:0000313" key="18">
    <source>
        <dbReference type="Proteomes" id="UP000176339"/>
    </source>
</evidence>
<organism evidence="17 18">
    <name type="scientific">Candidatus Doudnabacteria bacterium RIFCSPHIGHO2_01_FULL_49_9</name>
    <dbReference type="NCBI Taxonomy" id="1817827"/>
    <lineage>
        <taxon>Bacteria</taxon>
        <taxon>Candidatus Doudnaibacteriota</taxon>
    </lineage>
</organism>
<evidence type="ECO:0000256" key="7">
    <source>
        <dbReference type="ARBA" id="ARBA00022771"/>
    </source>
</evidence>
<dbReference type="NCBIfam" id="TIGR01391">
    <property type="entry name" value="dnaG"/>
    <property type="match status" value="1"/>
</dbReference>
<dbReference type="SMART" id="SM00493">
    <property type="entry name" value="TOPRIM"/>
    <property type="match status" value="1"/>
</dbReference>
<keyword evidence="3 12" id="KW-0808">Transferase</keyword>
<keyword evidence="9" id="KW-0460">Magnesium</keyword>
<dbReference type="SUPFAM" id="SSF56731">
    <property type="entry name" value="DNA primase core"/>
    <property type="match status" value="1"/>
</dbReference>
<feature type="domain" description="Toprim" evidence="16">
    <location>
        <begin position="250"/>
        <end position="331"/>
    </location>
</feature>
<dbReference type="InterPro" id="IPR006171">
    <property type="entry name" value="TOPRIM_dom"/>
</dbReference>
<evidence type="ECO:0000256" key="12">
    <source>
        <dbReference type="HAMAP-Rule" id="MF_00974"/>
    </source>
</evidence>
<dbReference type="FunFam" id="3.90.580.10:FF:000001">
    <property type="entry name" value="DNA primase"/>
    <property type="match status" value="1"/>
</dbReference>
<evidence type="ECO:0000256" key="6">
    <source>
        <dbReference type="ARBA" id="ARBA00022723"/>
    </source>
</evidence>
<dbReference type="Pfam" id="PF01807">
    <property type="entry name" value="Zn_ribbon_DnaG"/>
    <property type="match status" value="1"/>
</dbReference>
<dbReference type="InterPro" id="IPR030846">
    <property type="entry name" value="DnaG_bac"/>
</dbReference>